<proteinExistence type="predicted"/>
<organism evidence="1 2">
    <name type="scientific">Brucella ciceri</name>
    <dbReference type="NCBI Taxonomy" id="391287"/>
    <lineage>
        <taxon>Bacteria</taxon>
        <taxon>Pseudomonadati</taxon>
        <taxon>Pseudomonadota</taxon>
        <taxon>Alphaproteobacteria</taxon>
        <taxon>Hyphomicrobiales</taxon>
        <taxon>Brucellaceae</taxon>
        <taxon>Brucella/Ochrobactrum group</taxon>
        <taxon>Brucella</taxon>
    </lineage>
</organism>
<protein>
    <submittedName>
        <fullName evidence="1">Uncharacterized protein</fullName>
    </submittedName>
</protein>
<evidence type="ECO:0000313" key="1">
    <source>
        <dbReference type="EMBL" id="NKC28948.1"/>
    </source>
</evidence>
<sequence>MQDYIEGKIRGVVQEQQKSAQDHRKQLFQDNPTYYMGYTIKDSGADAQ</sequence>
<keyword evidence="2" id="KW-1185">Reference proteome</keyword>
<dbReference type="Proteomes" id="UP000568486">
    <property type="component" value="Unassembled WGS sequence"/>
</dbReference>
<name>A0ABX1DWS0_9HYPH</name>
<comment type="caution">
    <text evidence="1">The sequence shown here is derived from an EMBL/GenBank/DDBJ whole genome shotgun (WGS) entry which is preliminary data.</text>
</comment>
<reference evidence="1 2" key="1">
    <citation type="submission" date="2020-03" db="EMBL/GenBank/DDBJ databases">
        <title>Whole genome sequencing of clinical and environmental type strains of Ochrobactrum.</title>
        <authorList>
            <person name="Dharne M."/>
        </authorList>
    </citation>
    <scope>NUCLEOTIDE SEQUENCE [LARGE SCALE GENOMIC DNA]</scope>
    <source>
        <strain evidence="1 2">DSM 22292</strain>
    </source>
</reference>
<accession>A0ABX1DWS0</accession>
<dbReference type="EMBL" id="JAAVLR010000002">
    <property type="protein sequence ID" value="NKC28948.1"/>
    <property type="molecule type" value="Genomic_DNA"/>
</dbReference>
<gene>
    <name evidence="1" type="ORF">HED52_19165</name>
</gene>
<evidence type="ECO:0000313" key="2">
    <source>
        <dbReference type="Proteomes" id="UP000568486"/>
    </source>
</evidence>